<feature type="region of interest" description="Disordered" evidence="1">
    <location>
        <begin position="1"/>
        <end position="72"/>
    </location>
</feature>
<reference evidence="4" key="1">
    <citation type="submission" date="2013-03" db="EMBL/GenBank/DDBJ databases">
        <title>The Genome Sequence of Anopheles epiroticus epiroticus2.</title>
        <authorList>
            <consortium name="The Broad Institute Genomics Platform"/>
            <person name="Neafsey D.E."/>
            <person name="Howell P."/>
            <person name="Walker B."/>
            <person name="Young S.K."/>
            <person name="Zeng Q."/>
            <person name="Gargeya S."/>
            <person name="Fitzgerald M."/>
            <person name="Haas B."/>
            <person name="Abouelleil A."/>
            <person name="Allen A.W."/>
            <person name="Alvarado L."/>
            <person name="Arachchi H.M."/>
            <person name="Berlin A.M."/>
            <person name="Chapman S.B."/>
            <person name="Gainer-Dewar J."/>
            <person name="Goldberg J."/>
            <person name="Griggs A."/>
            <person name="Gujja S."/>
            <person name="Hansen M."/>
            <person name="Howarth C."/>
            <person name="Imamovic A."/>
            <person name="Ireland A."/>
            <person name="Larimer J."/>
            <person name="McCowan C."/>
            <person name="Murphy C."/>
            <person name="Pearson M."/>
            <person name="Poon T.W."/>
            <person name="Priest M."/>
            <person name="Roberts A."/>
            <person name="Saif S."/>
            <person name="Shea T."/>
            <person name="Sisk P."/>
            <person name="Sykes S."/>
            <person name="Wortman J."/>
            <person name="Nusbaum C."/>
            <person name="Birren B."/>
        </authorList>
    </citation>
    <scope>NUCLEOTIDE SEQUENCE [LARGE SCALE GENOMIC DNA]</scope>
    <source>
        <strain evidence="4">Epiroticus2</strain>
    </source>
</reference>
<protein>
    <recommendedName>
        <fullName evidence="2">FMR1-interacting protein 1 conserved domain-containing protein</fullName>
    </recommendedName>
</protein>
<dbReference type="InterPro" id="IPR019496">
    <property type="entry name" value="NUFIP1_cons_dom"/>
</dbReference>
<feature type="compositionally biased region" description="Polar residues" evidence="1">
    <location>
        <begin position="202"/>
        <end position="212"/>
    </location>
</feature>
<evidence type="ECO:0000313" key="4">
    <source>
        <dbReference type="Proteomes" id="UP000075885"/>
    </source>
</evidence>
<evidence type="ECO:0000259" key="2">
    <source>
        <dbReference type="Pfam" id="PF10453"/>
    </source>
</evidence>
<dbReference type="GO" id="GO:0005634">
    <property type="term" value="C:nucleus"/>
    <property type="evidence" value="ECO:0007669"/>
    <property type="project" value="TreeGrafter"/>
</dbReference>
<dbReference type="PANTHER" id="PTHR13309">
    <property type="entry name" value="NUCLEAR FRAGILE X MENTAL RETARDATION PROTEIN INTERACTING PROTEIN 1"/>
    <property type="match status" value="1"/>
</dbReference>
<name>A0A182PMB5_9DIPT</name>
<dbReference type="Proteomes" id="UP000075885">
    <property type="component" value="Unassembled WGS sequence"/>
</dbReference>
<proteinExistence type="predicted"/>
<dbReference type="GO" id="GO:0000492">
    <property type="term" value="P:box C/D snoRNP assembly"/>
    <property type="evidence" value="ECO:0007669"/>
    <property type="project" value="TreeGrafter"/>
</dbReference>
<dbReference type="PANTHER" id="PTHR13309:SF0">
    <property type="entry name" value="FMR1-INTERACTING PROTEIN NUFIP1"/>
    <property type="match status" value="1"/>
</dbReference>
<keyword evidence="4" id="KW-1185">Reference proteome</keyword>
<feature type="compositionally biased region" description="Basic and acidic residues" evidence="1">
    <location>
        <begin position="177"/>
        <end position="192"/>
    </location>
</feature>
<feature type="compositionally biased region" description="Basic residues" evidence="1">
    <location>
        <begin position="216"/>
        <end position="227"/>
    </location>
</feature>
<accession>A0A182PMB5</accession>
<feature type="region of interest" description="Disordered" evidence="1">
    <location>
        <begin position="172"/>
        <end position="227"/>
    </location>
</feature>
<feature type="domain" description="FMR1-interacting protein 1 conserved" evidence="2">
    <location>
        <begin position="139"/>
        <end position="182"/>
    </location>
</feature>
<feature type="compositionally biased region" description="Polar residues" evidence="1">
    <location>
        <begin position="60"/>
        <end position="70"/>
    </location>
</feature>
<evidence type="ECO:0000313" key="3">
    <source>
        <dbReference type="EnsemblMetazoa" id="AEPI008088-PA"/>
    </source>
</evidence>
<dbReference type="VEuPathDB" id="VectorBase:AEPI008088"/>
<dbReference type="EnsemblMetazoa" id="AEPI008088-RA">
    <property type="protein sequence ID" value="AEPI008088-PA"/>
    <property type="gene ID" value="AEPI008088"/>
</dbReference>
<dbReference type="AlphaFoldDB" id="A0A182PMB5"/>
<dbReference type="Pfam" id="PF10453">
    <property type="entry name" value="NUFIP1"/>
    <property type="match status" value="1"/>
</dbReference>
<dbReference type="GO" id="GO:0003723">
    <property type="term" value="F:RNA binding"/>
    <property type="evidence" value="ECO:0007669"/>
    <property type="project" value="InterPro"/>
</dbReference>
<sequence length="269" mass="31037">MYGPRGSTVPPQFLSNARKRPASGQYKPGSGPVPSKVSNFRYPTPGNQRGGPKNDGGGQNNRSPRSSNNGLDKEVRPELLVLDWKLWCEGCDVNCRSEAEFEQHKMNHTPCTVPGCKFIGHPMIMKRHERQVHKDAECTKDTVIPSPKEIEQWKEERRKRYPTKQNVILRQQAQEARFNRGERIEEKKERFPNRPGALNGDCSANGQTKSFGRNSNRSKRKRRPKTMARIRNLTQKKKQMYQSKNRLCGRLYLHNCLPLVNRLWNLKTC</sequence>
<organism evidence="3 4">
    <name type="scientific">Anopheles epiroticus</name>
    <dbReference type="NCBI Taxonomy" id="199890"/>
    <lineage>
        <taxon>Eukaryota</taxon>
        <taxon>Metazoa</taxon>
        <taxon>Ecdysozoa</taxon>
        <taxon>Arthropoda</taxon>
        <taxon>Hexapoda</taxon>
        <taxon>Insecta</taxon>
        <taxon>Pterygota</taxon>
        <taxon>Neoptera</taxon>
        <taxon>Endopterygota</taxon>
        <taxon>Diptera</taxon>
        <taxon>Nematocera</taxon>
        <taxon>Culicoidea</taxon>
        <taxon>Culicidae</taxon>
        <taxon>Anophelinae</taxon>
        <taxon>Anopheles</taxon>
    </lineage>
</organism>
<evidence type="ECO:0000256" key="1">
    <source>
        <dbReference type="SAM" id="MobiDB-lite"/>
    </source>
</evidence>
<dbReference type="InterPro" id="IPR039136">
    <property type="entry name" value="NUFIP1-like"/>
</dbReference>
<reference evidence="3" key="2">
    <citation type="submission" date="2020-05" db="UniProtKB">
        <authorList>
            <consortium name="EnsemblMetazoa"/>
        </authorList>
    </citation>
    <scope>IDENTIFICATION</scope>
    <source>
        <strain evidence="3">Epiroticus2</strain>
    </source>
</reference>
<dbReference type="STRING" id="199890.A0A182PMB5"/>